<evidence type="ECO:0000313" key="6">
    <source>
        <dbReference type="EMBL" id="RRK31618.1"/>
    </source>
</evidence>
<feature type="domain" description="ABC transporter" evidence="5">
    <location>
        <begin position="4"/>
        <end position="232"/>
    </location>
</feature>
<evidence type="ECO:0000256" key="1">
    <source>
        <dbReference type="ARBA" id="ARBA00005417"/>
    </source>
</evidence>
<dbReference type="InterPro" id="IPR003439">
    <property type="entry name" value="ABC_transporter-like_ATP-bd"/>
</dbReference>
<dbReference type="Proteomes" id="UP000274920">
    <property type="component" value="Unassembled WGS sequence"/>
</dbReference>
<dbReference type="PANTHER" id="PTHR43335:SF4">
    <property type="entry name" value="ABC TRANSPORTER, ATP-BINDING PROTEIN"/>
    <property type="match status" value="1"/>
</dbReference>
<proteinExistence type="inferred from homology"/>
<evidence type="ECO:0000256" key="2">
    <source>
        <dbReference type="ARBA" id="ARBA00022448"/>
    </source>
</evidence>
<dbReference type="SUPFAM" id="SSF52540">
    <property type="entry name" value="P-loop containing nucleoside triphosphate hydrolases"/>
    <property type="match status" value="1"/>
</dbReference>
<dbReference type="PANTHER" id="PTHR43335">
    <property type="entry name" value="ABC TRANSPORTER, ATP-BINDING PROTEIN"/>
    <property type="match status" value="1"/>
</dbReference>
<dbReference type="EMBL" id="RHJS01000002">
    <property type="protein sequence ID" value="RRK31618.1"/>
    <property type="molecule type" value="Genomic_DNA"/>
</dbReference>
<evidence type="ECO:0000256" key="3">
    <source>
        <dbReference type="ARBA" id="ARBA00022741"/>
    </source>
</evidence>
<comment type="caution">
    <text evidence="6">The sequence shown here is derived from an EMBL/GenBank/DDBJ whole genome shotgun (WGS) entry which is preliminary data.</text>
</comment>
<dbReference type="SMART" id="SM00382">
    <property type="entry name" value="AAA"/>
    <property type="match status" value="1"/>
</dbReference>
<keyword evidence="4 6" id="KW-0067">ATP-binding</keyword>
<keyword evidence="2" id="KW-0813">Transport</keyword>
<dbReference type="Pfam" id="PF00005">
    <property type="entry name" value="ABC_tran"/>
    <property type="match status" value="1"/>
</dbReference>
<evidence type="ECO:0000259" key="5">
    <source>
        <dbReference type="PROSITE" id="PS50893"/>
    </source>
</evidence>
<protein>
    <submittedName>
        <fullName evidence="6">ABC transporter ATP-binding protein</fullName>
    </submittedName>
</protein>
<dbReference type="Gene3D" id="3.40.50.300">
    <property type="entry name" value="P-loop containing nucleotide triphosphate hydrolases"/>
    <property type="match status" value="1"/>
</dbReference>
<accession>A0A3R8JMM2</accession>
<organism evidence="6 7">
    <name type="scientific">Schaedlerella arabinosiphila</name>
    <dbReference type="NCBI Taxonomy" id="2044587"/>
    <lineage>
        <taxon>Bacteria</taxon>
        <taxon>Bacillati</taxon>
        <taxon>Bacillota</taxon>
        <taxon>Clostridia</taxon>
        <taxon>Lachnospirales</taxon>
        <taxon>Lachnospiraceae</taxon>
        <taxon>Schaedlerella</taxon>
    </lineage>
</organism>
<comment type="similarity">
    <text evidence="1">Belongs to the ABC transporter superfamily.</text>
</comment>
<evidence type="ECO:0000313" key="7">
    <source>
        <dbReference type="Proteomes" id="UP000274920"/>
    </source>
</evidence>
<dbReference type="GO" id="GO:0016887">
    <property type="term" value="F:ATP hydrolysis activity"/>
    <property type="evidence" value="ECO:0007669"/>
    <property type="project" value="InterPro"/>
</dbReference>
<dbReference type="InterPro" id="IPR003593">
    <property type="entry name" value="AAA+_ATPase"/>
</dbReference>
<dbReference type="CDD" id="cd03230">
    <property type="entry name" value="ABC_DR_subfamily_A"/>
    <property type="match status" value="1"/>
</dbReference>
<dbReference type="AlphaFoldDB" id="A0A3R8JMM2"/>
<dbReference type="RefSeq" id="WP_125127256.1">
    <property type="nucleotide sequence ID" value="NZ_RHJS01000002.1"/>
</dbReference>
<dbReference type="Pfam" id="PF13732">
    <property type="entry name" value="DrrA1-3_C"/>
    <property type="match status" value="1"/>
</dbReference>
<keyword evidence="3" id="KW-0547">Nucleotide-binding</keyword>
<sequence length="305" mass="33928">MNILTIQNLSKSFGKQKIIDNLNLSVPERSIFGFIGKNGAGKTTTMKMVLGLLQPDKGEIHVCNEPVCFGQTRTNQYIGYLPDVPEFYNYMTPIQYLKLCGEVIGLSKTEISKRSDELLSLVGLNGAAKQIGGFSRGMKQRLGIAQALLTQPKLLICDEPTSALDPVGRKEILDILYKISKTTTVLFSTHILSDVERICDHAAFLNEGKIAVTGTLAEIKALHGHDSLLLEFSADQDLLLFKKQKSIEPMLLHSEENNRELILHSRDMVSVQKLLFRVLAETGICPVKIELMEPSLESLFLEVVR</sequence>
<dbReference type="GO" id="GO:0005524">
    <property type="term" value="F:ATP binding"/>
    <property type="evidence" value="ECO:0007669"/>
    <property type="project" value="UniProtKB-KW"/>
</dbReference>
<dbReference type="InterPro" id="IPR025302">
    <property type="entry name" value="DrrA1/2-like_C"/>
</dbReference>
<evidence type="ECO:0000256" key="4">
    <source>
        <dbReference type="ARBA" id="ARBA00022840"/>
    </source>
</evidence>
<reference evidence="6" key="1">
    <citation type="submission" date="2018-10" db="EMBL/GenBank/DDBJ databases">
        <title>Schaedlerella arabinophila gen. nov. sp. nov., isolated from the mouse intestinal tract and comparative analysis with the genome of the closely related altered Schaedler flora strain ASF502.</title>
        <authorList>
            <person name="Miyake S."/>
            <person name="Soh M."/>
            <person name="Seedorf H."/>
        </authorList>
    </citation>
    <scope>NUCLEOTIDE SEQUENCE [LARGE SCALE GENOMIC DNA]</scope>
    <source>
        <strain evidence="6">DSM 106076</strain>
    </source>
</reference>
<gene>
    <name evidence="6" type="ORF">EBB54_09790</name>
</gene>
<name>A0A3R8JMM2_9FIRM</name>
<keyword evidence="7" id="KW-1185">Reference proteome</keyword>
<dbReference type="InterPro" id="IPR027417">
    <property type="entry name" value="P-loop_NTPase"/>
</dbReference>
<dbReference type="PROSITE" id="PS50893">
    <property type="entry name" value="ABC_TRANSPORTER_2"/>
    <property type="match status" value="1"/>
</dbReference>